<dbReference type="EMBL" id="QBIY01012527">
    <property type="protein sequence ID" value="RXN24614.1"/>
    <property type="molecule type" value="Genomic_DNA"/>
</dbReference>
<feature type="compositionally biased region" description="Acidic residues" evidence="1">
    <location>
        <begin position="148"/>
        <end position="166"/>
    </location>
</feature>
<keyword evidence="3" id="KW-1185">Reference proteome</keyword>
<sequence>MKLNVTMDWVSPGIPSPVPEGAPKVEAYVFGTDNTALNGIRLHCIDELSSLSSSYHDYASVRSEVGSWGQWTDIKWCPSGFLTAFLLKVEKYQGSSDDTAAGNIMFKCSDGTVLVGEGILWGDWGDWSKTCEGKGICGIKTRVQEPQGNDDDTALNDGEDPIGDGDDTALNGIRLYCVDLSKGSNAYNTYATVRSDAGSWGRWKDIKWCASGYMTAFQLRVEKPQGNGDDTAANNFDFKCSGGSSALVDGTRWGDWSQTCQGKGICGIKTRVEVPQGRGDDTALHVLLRLSWGRWTDIKWCPSGFLTAFQLRVETNQGVGDDTAANNIRFKCSHGSLLLGDGTHWGDWGDWSHTCEGKGICGIKTRVEGPQGIGDDTALNDVRMYCCKKVIIGLQVSVQSAARLSERSIRRNFLSELTVPNGMTWGSWGYKDMCPAGTYAAGFSLRVEEPSHILNDDTALNGIRLHCVNVSKGYYAEVQSVVGHWGKWTKIKWCPSGFLTAFQLRVQSSQGIKDDTAANNIRFKCSQGPLVEGDGTAWGEWGDWSPLCQGKGICGITTRVEHPQGMRDDTALNDVRMLCCD</sequence>
<evidence type="ECO:0007829" key="4">
    <source>
        <dbReference type="PeptideAtlas" id="A0A498MYL9"/>
    </source>
</evidence>
<feature type="region of interest" description="Disordered" evidence="1">
    <location>
        <begin position="143"/>
        <end position="166"/>
    </location>
</feature>
<name>A0A498MYL9_LABRO</name>
<dbReference type="Pfam" id="PF03762">
    <property type="entry name" value="VOMI"/>
    <property type="match status" value="4"/>
</dbReference>
<accession>A0A498MYL9</accession>
<dbReference type="Proteomes" id="UP000290572">
    <property type="component" value="Unassembled WGS sequence"/>
</dbReference>
<dbReference type="GO" id="GO:0005615">
    <property type="term" value="C:extracellular space"/>
    <property type="evidence" value="ECO:0007669"/>
    <property type="project" value="TreeGrafter"/>
</dbReference>
<dbReference type="SUPFAM" id="SSF51092">
    <property type="entry name" value="Vitelline membrane outer protein-I (VMO-I)"/>
    <property type="match status" value="4"/>
</dbReference>
<dbReference type="AlphaFoldDB" id="A0A498MYL9"/>
<protein>
    <submittedName>
        <fullName evidence="2">Vitelline membrane outer layer 1-like protein</fullName>
    </submittedName>
</protein>
<dbReference type="Gene3D" id="2.100.10.20">
    <property type="entry name" value="Vitelline membrane outer layer protein I (VOMI)"/>
    <property type="match status" value="4"/>
</dbReference>
<dbReference type="STRING" id="84645.A0A498MYL9"/>
<evidence type="ECO:0000313" key="2">
    <source>
        <dbReference type="EMBL" id="RXN24614.1"/>
    </source>
</evidence>
<dbReference type="PANTHER" id="PTHR18841">
    <property type="entry name" value="VITELLINE MEMBRANE OUTER LAYER PROTEIN I-RELATED"/>
    <property type="match status" value="1"/>
</dbReference>
<dbReference type="CDD" id="cd00220">
    <property type="entry name" value="VMO-I"/>
    <property type="match status" value="1"/>
</dbReference>
<keyword evidence="4" id="KW-1267">Proteomics identification</keyword>
<reference evidence="2 3" key="1">
    <citation type="submission" date="2018-03" db="EMBL/GenBank/DDBJ databases">
        <title>Draft genome sequence of Rohu Carp (Labeo rohita).</title>
        <authorList>
            <person name="Das P."/>
            <person name="Kushwaha B."/>
            <person name="Joshi C.G."/>
            <person name="Kumar D."/>
            <person name="Nagpure N.S."/>
            <person name="Sahoo L."/>
            <person name="Das S.P."/>
            <person name="Bit A."/>
            <person name="Patnaik S."/>
            <person name="Meher P.K."/>
            <person name="Jayasankar P."/>
            <person name="Koringa P.G."/>
            <person name="Patel N.V."/>
            <person name="Hinsu A.T."/>
            <person name="Kumar R."/>
            <person name="Pandey M."/>
            <person name="Agarwal S."/>
            <person name="Srivastava S."/>
            <person name="Singh M."/>
            <person name="Iquebal M.A."/>
            <person name="Jaiswal S."/>
            <person name="Angadi U.B."/>
            <person name="Kumar N."/>
            <person name="Raza M."/>
            <person name="Shah T.M."/>
            <person name="Rai A."/>
            <person name="Jena J.K."/>
        </authorList>
    </citation>
    <scope>NUCLEOTIDE SEQUENCE [LARGE SCALE GENOMIC DNA]</scope>
    <source>
        <strain evidence="2">DASCIFA01</strain>
        <tissue evidence="2">Testis</tissue>
    </source>
</reference>
<organism evidence="2 3">
    <name type="scientific">Labeo rohita</name>
    <name type="common">Indian major carp</name>
    <name type="synonym">Cyprinus rohita</name>
    <dbReference type="NCBI Taxonomy" id="84645"/>
    <lineage>
        <taxon>Eukaryota</taxon>
        <taxon>Metazoa</taxon>
        <taxon>Chordata</taxon>
        <taxon>Craniata</taxon>
        <taxon>Vertebrata</taxon>
        <taxon>Euteleostomi</taxon>
        <taxon>Actinopterygii</taxon>
        <taxon>Neopterygii</taxon>
        <taxon>Teleostei</taxon>
        <taxon>Ostariophysi</taxon>
        <taxon>Cypriniformes</taxon>
        <taxon>Cyprinidae</taxon>
        <taxon>Labeoninae</taxon>
        <taxon>Labeonini</taxon>
        <taxon>Labeo</taxon>
    </lineage>
</organism>
<gene>
    <name evidence="2" type="ORF">ROHU_022121</name>
</gene>
<dbReference type="InterPro" id="IPR036706">
    <property type="entry name" value="VOMI_sf"/>
</dbReference>
<comment type="caution">
    <text evidence="2">The sequence shown here is derived from an EMBL/GenBank/DDBJ whole genome shotgun (WGS) entry which is preliminary data.</text>
</comment>
<evidence type="ECO:0000313" key="3">
    <source>
        <dbReference type="Proteomes" id="UP000290572"/>
    </source>
</evidence>
<dbReference type="InterPro" id="IPR005515">
    <property type="entry name" value="VOMI"/>
</dbReference>
<dbReference type="PANTHER" id="PTHR18841:SF0">
    <property type="entry name" value="VITELLINE MEMBRANE OUTER LAYER 1 HOMOLOG A-RELATED"/>
    <property type="match status" value="1"/>
</dbReference>
<proteinExistence type="evidence at protein level"/>
<evidence type="ECO:0000256" key="1">
    <source>
        <dbReference type="SAM" id="MobiDB-lite"/>
    </source>
</evidence>